<dbReference type="InterPro" id="IPR003439">
    <property type="entry name" value="ABC_transporter-like_ATP-bd"/>
</dbReference>
<dbReference type="AlphaFoldDB" id="A0A7X3G8N7"/>
<dbReference type="InterPro" id="IPR017871">
    <property type="entry name" value="ABC_transporter-like_CS"/>
</dbReference>
<dbReference type="GO" id="GO:0005524">
    <property type="term" value="F:ATP binding"/>
    <property type="evidence" value="ECO:0007669"/>
    <property type="project" value="UniProtKB-KW"/>
</dbReference>
<dbReference type="InterPro" id="IPR003593">
    <property type="entry name" value="AAA+_ATPase"/>
</dbReference>
<name>A0A7X3G8N7_9STRE</name>
<keyword evidence="4 6" id="KW-0067">ATP-binding</keyword>
<evidence type="ECO:0000256" key="1">
    <source>
        <dbReference type="ARBA" id="ARBA00005417"/>
    </source>
</evidence>
<dbReference type="Pfam" id="PF00005">
    <property type="entry name" value="ABC_tran"/>
    <property type="match status" value="1"/>
</dbReference>
<evidence type="ECO:0000256" key="2">
    <source>
        <dbReference type="ARBA" id="ARBA00022448"/>
    </source>
</evidence>
<keyword evidence="3" id="KW-0547">Nucleotide-binding</keyword>
<dbReference type="PROSITE" id="PS50893">
    <property type="entry name" value="ABC_TRANSPORTER_2"/>
    <property type="match status" value="1"/>
</dbReference>
<dbReference type="InterPro" id="IPR050153">
    <property type="entry name" value="Metal_Ion_Import_ABC"/>
</dbReference>
<comment type="similarity">
    <text evidence="1">Belongs to the ABC transporter superfamily.</text>
</comment>
<evidence type="ECO:0000313" key="7">
    <source>
        <dbReference type="Proteomes" id="UP000461595"/>
    </source>
</evidence>
<dbReference type="EMBL" id="WSRS01000041">
    <property type="protein sequence ID" value="MVX59092.1"/>
    <property type="molecule type" value="Genomic_DNA"/>
</dbReference>
<comment type="caution">
    <text evidence="6">The sequence shown here is derived from an EMBL/GenBank/DDBJ whole genome shotgun (WGS) entry which is preliminary data.</text>
</comment>
<dbReference type="SMART" id="SM00382">
    <property type="entry name" value="AAA"/>
    <property type="match status" value="1"/>
</dbReference>
<keyword evidence="2" id="KW-0813">Transport</keyword>
<dbReference type="RefSeq" id="WP_160332881.1">
    <property type="nucleotide sequence ID" value="NZ_JAOBSU010000002.1"/>
</dbReference>
<evidence type="ECO:0000256" key="3">
    <source>
        <dbReference type="ARBA" id="ARBA00022741"/>
    </source>
</evidence>
<accession>A0A7X3G8N7</accession>
<organism evidence="6 7">
    <name type="scientific">Streptococcus danieliae</name>
    <dbReference type="NCBI Taxonomy" id="747656"/>
    <lineage>
        <taxon>Bacteria</taxon>
        <taxon>Bacillati</taxon>
        <taxon>Bacillota</taxon>
        <taxon>Bacilli</taxon>
        <taxon>Lactobacillales</taxon>
        <taxon>Streptococcaceae</taxon>
        <taxon>Streptococcus</taxon>
    </lineage>
</organism>
<dbReference type="SUPFAM" id="SSF52540">
    <property type="entry name" value="P-loop containing nucleoside triphosphate hydrolases"/>
    <property type="match status" value="1"/>
</dbReference>
<proteinExistence type="inferred from homology"/>
<dbReference type="CDD" id="cd03235">
    <property type="entry name" value="ABC_Metallic_Cations"/>
    <property type="match status" value="1"/>
</dbReference>
<dbReference type="PANTHER" id="PTHR42734:SF5">
    <property type="entry name" value="IRON TRANSPORT SYSTEM ATP-BINDING PROTEIN HI_0361-RELATED"/>
    <property type="match status" value="1"/>
</dbReference>
<dbReference type="Proteomes" id="UP000461595">
    <property type="component" value="Unassembled WGS sequence"/>
</dbReference>
<dbReference type="Gene3D" id="3.40.50.300">
    <property type="entry name" value="P-loop containing nucleotide triphosphate hydrolases"/>
    <property type="match status" value="1"/>
</dbReference>
<dbReference type="OrthoDB" id="9806726at2"/>
<dbReference type="InterPro" id="IPR027417">
    <property type="entry name" value="P-loop_NTPase"/>
</dbReference>
<feature type="domain" description="ABC transporter" evidence="5">
    <location>
        <begin position="3"/>
        <end position="235"/>
    </location>
</feature>
<dbReference type="GO" id="GO:0016887">
    <property type="term" value="F:ATP hydrolysis activity"/>
    <property type="evidence" value="ECO:0007669"/>
    <property type="project" value="InterPro"/>
</dbReference>
<evidence type="ECO:0000259" key="5">
    <source>
        <dbReference type="PROSITE" id="PS50893"/>
    </source>
</evidence>
<sequence>MTLKITNLSLAYDGQTIFQNLSLDLSPGSITGMIGPNGAGKSSLVKAMLGLVARENGQVQFNNQLLDLRKHRIAYVEQRKNLDLTFPIQVKTLVETGSYGQLGLFRKPGAREKAASRKAMQQVQIEDLADRQIGQLSGGQLQRAFVARAILQDADLIILDEPFVGIDAESEAQIMKILRLWKDEGRTILVIHHDLSKVHDYFDELILMNRGIIQAGPSQQVFTAENLAQAFNPDFATIYFQEDPQ</sequence>
<dbReference type="FunFam" id="3.40.50.300:FF:000134">
    <property type="entry name" value="Iron-enterobactin ABC transporter ATP-binding protein"/>
    <property type="match status" value="1"/>
</dbReference>
<evidence type="ECO:0000313" key="6">
    <source>
        <dbReference type="EMBL" id="MVX59092.1"/>
    </source>
</evidence>
<evidence type="ECO:0000256" key="4">
    <source>
        <dbReference type="ARBA" id="ARBA00022840"/>
    </source>
</evidence>
<dbReference type="PROSITE" id="PS00211">
    <property type="entry name" value="ABC_TRANSPORTER_1"/>
    <property type="match status" value="1"/>
</dbReference>
<gene>
    <name evidence="6" type="ORF">E5983_05455</name>
</gene>
<reference evidence="6 7" key="1">
    <citation type="submission" date="2019-12" db="EMBL/GenBank/DDBJ databases">
        <title>Microbes associate with the intestines of laboratory mice.</title>
        <authorList>
            <person name="Navarre W."/>
            <person name="Wong E."/>
        </authorList>
    </citation>
    <scope>NUCLEOTIDE SEQUENCE [LARGE SCALE GENOMIC DNA]</scope>
    <source>
        <strain evidence="6 7">NM51_B2-22</strain>
    </source>
</reference>
<protein>
    <submittedName>
        <fullName evidence="6">ATP-binding cassette domain-containing protein</fullName>
    </submittedName>
</protein>
<dbReference type="PANTHER" id="PTHR42734">
    <property type="entry name" value="METAL TRANSPORT SYSTEM ATP-BINDING PROTEIN TM_0124-RELATED"/>
    <property type="match status" value="1"/>
</dbReference>